<proteinExistence type="predicted"/>
<dbReference type="SUPFAM" id="SSF46785">
    <property type="entry name" value="Winged helix' DNA-binding domain"/>
    <property type="match status" value="1"/>
</dbReference>
<evidence type="ECO:0000256" key="1">
    <source>
        <dbReference type="ARBA" id="ARBA00023015"/>
    </source>
</evidence>
<dbReference type="InterPro" id="IPR036388">
    <property type="entry name" value="WH-like_DNA-bd_sf"/>
</dbReference>
<dbReference type="Proteomes" id="UP000576209">
    <property type="component" value="Unassembled WGS sequence"/>
</dbReference>
<protein>
    <submittedName>
        <fullName evidence="4">DNA-binding transcriptional regulator GbsR (MarR family)</fullName>
    </submittedName>
</protein>
<evidence type="ECO:0000313" key="5">
    <source>
        <dbReference type="Proteomes" id="UP000576209"/>
    </source>
</evidence>
<reference evidence="4 5" key="1">
    <citation type="submission" date="2020-08" db="EMBL/GenBank/DDBJ databases">
        <title>Genomic Encyclopedia of Type Strains, Phase IV (KMG-IV): sequencing the most valuable type-strain genomes for metagenomic binning, comparative biology and taxonomic classification.</title>
        <authorList>
            <person name="Goeker M."/>
        </authorList>
    </citation>
    <scope>NUCLEOTIDE SEQUENCE [LARGE SCALE GENOMIC DNA]</scope>
    <source>
        <strain evidence="4 5">DSM 105137</strain>
    </source>
</reference>
<evidence type="ECO:0000256" key="2">
    <source>
        <dbReference type="ARBA" id="ARBA00023125"/>
    </source>
</evidence>
<evidence type="ECO:0000256" key="3">
    <source>
        <dbReference type="ARBA" id="ARBA00023163"/>
    </source>
</evidence>
<keyword evidence="1" id="KW-0805">Transcription regulation</keyword>
<dbReference type="RefSeq" id="WP_183496672.1">
    <property type="nucleotide sequence ID" value="NZ_JACIFF010000008.1"/>
</dbReference>
<keyword evidence="3" id="KW-0804">Transcription</keyword>
<dbReference type="Gene3D" id="1.10.10.10">
    <property type="entry name" value="Winged helix-like DNA-binding domain superfamily/Winged helix DNA-binding domain"/>
    <property type="match status" value="1"/>
</dbReference>
<gene>
    <name evidence="4" type="ORF">GGR28_003069</name>
</gene>
<evidence type="ECO:0000313" key="4">
    <source>
        <dbReference type="EMBL" id="MBB4080435.1"/>
    </source>
</evidence>
<keyword evidence="5" id="KW-1185">Reference proteome</keyword>
<dbReference type="AlphaFoldDB" id="A0A840EA56"/>
<dbReference type="InterPro" id="IPR036390">
    <property type="entry name" value="WH_DNA-bd_sf"/>
</dbReference>
<dbReference type="InterPro" id="IPR052362">
    <property type="entry name" value="HTH-GbsR_regulator"/>
</dbReference>
<dbReference type="EMBL" id="JACIFF010000008">
    <property type="protein sequence ID" value="MBB4080435.1"/>
    <property type="molecule type" value="Genomic_DNA"/>
</dbReference>
<keyword evidence="2 4" id="KW-0238">DNA-binding</keyword>
<dbReference type="PANTHER" id="PTHR38465:SF2">
    <property type="entry name" value="HTH-TYPE TRANSCRIPTIONAL REGULATOR MMPR5"/>
    <property type="match status" value="1"/>
</dbReference>
<name>A0A840EA56_9BACT</name>
<comment type="caution">
    <text evidence="4">The sequence shown here is derived from an EMBL/GenBank/DDBJ whole genome shotgun (WGS) entry which is preliminary data.</text>
</comment>
<organism evidence="4 5">
    <name type="scientific">Neolewinella aquimaris</name>
    <dbReference type="NCBI Taxonomy" id="1835722"/>
    <lineage>
        <taxon>Bacteria</taxon>
        <taxon>Pseudomonadati</taxon>
        <taxon>Bacteroidota</taxon>
        <taxon>Saprospiria</taxon>
        <taxon>Saprospirales</taxon>
        <taxon>Lewinellaceae</taxon>
        <taxon>Neolewinella</taxon>
    </lineage>
</organism>
<accession>A0A840EA56</accession>
<dbReference type="PANTHER" id="PTHR38465">
    <property type="entry name" value="HTH-TYPE TRANSCRIPTIONAL REGULATOR MJ1563-RELATED"/>
    <property type="match status" value="1"/>
</dbReference>
<dbReference type="GO" id="GO:0003677">
    <property type="term" value="F:DNA binding"/>
    <property type="evidence" value="ECO:0007669"/>
    <property type="project" value="UniProtKB-KW"/>
</dbReference>
<sequence length="167" mass="19629">MNNQNPDTTANNSIRDIKQRVEEIGIFYEQTTLTPMEARVFALLLLADPPEMDFFAIQDFLQASKSTISNALKRLMNEGRVDYITKPGDRKRYFRVSVLRWLEQIQESFASVGPFVSTLNKVIDLRKDTNSPEFNRELLYIKDYFLFLKEELPRIQAKWNERKRSAD</sequence>